<dbReference type="PANTHER" id="PTHR37816:SF3">
    <property type="entry name" value="MODULATES DNA TOPOLOGY"/>
    <property type="match status" value="1"/>
</dbReference>
<keyword evidence="2" id="KW-1185">Reference proteome</keyword>
<dbReference type="AlphaFoldDB" id="A0A3A9K8C4"/>
<evidence type="ECO:0000313" key="2">
    <source>
        <dbReference type="Proteomes" id="UP000281498"/>
    </source>
</evidence>
<accession>A0A3A9K8C4</accession>
<comment type="caution">
    <text evidence="1">The sequence shown here is derived from an EMBL/GenBank/DDBJ whole genome shotgun (WGS) entry which is preliminary data.</text>
</comment>
<dbReference type="PANTHER" id="PTHR37816">
    <property type="entry name" value="YALI0E33011P"/>
    <property type="match status" value="1"/>
</dbReference>
<name>A0A3A9K8C4_9BACI</name>
<dbReference type="CDD" id="cd01983">
    <property type="entry name" value="SIMIBI"/>
    <property type="match status" value="1"/>
</dbReference>
<dbReference type="SUPFAM" id="SSF52540">
    <property type="entry name" value="P-loop containing nucleoside triphosphate hydrolases"/>
    <property type="match status" value="1"/>
</dbReference>
<reference evidence="1 2" key="1">
    <citation type="submission" date="2017-10" db="EMBL/GenBank/DDBJ databases">
        <title>Bacillus sp. nov., a halophilic bacterium isolated from a Keqin Lake.</title>
        <authorList>
            <person name="Wang H."/>
        </authorList>
    </citation>
    <scope>NUCLEOTIDE SEQUENCE [LARGE SCALE GENOMIC DNA]</scope>
    <source>
        <strain evidence="1 2">KCTC 13187</strain>
    </source>
</reference>
<dbReference type="EMBL" id="PDOE01000006">
    <property type="protein sequence ID" value="RKL66621.1"/>
    <property type="molecule type" value="Genomic_DNA"/>
</dbReference>
<dbReference type="OrthoDB" id="1201990at2"/>
<sequence>MNRIMVMGVSAGVGKSTFARTLGQSLTIQVYHLDTIYWKPNWIEASSEEFSARQQEIVLLDSWITEGNYNSTYSIRMAKADTIIYLELPLIICLYRVFKRWMTNIGKTRPDMGEGCKEKLDYQFLKFICTTYYPRKKMMKSKLQAFKEIDSENRVITLKSKKDIHSYLDSLNT</sequence>
<proteinExistence type="predicted"/>
<protein>
    <submittedName>
        <fullName evidence="1">Topology modulation protein</fullName>
    </submittedName>
</protein>
<dbReference type="InterPro" id="IPR027417">
    <property type="entry name" value="P-loop_NTPase"/>
</dbReference>
<dbReference type="InterPro" id="IPR052922">
    <property type="entry name" value="Cytidylate_Kinase-2"/>
</dbReference>
<evidence type="ECO:0000313" key="1">
    <source>
        <dbReference type="EMBL" id="RKL66621.1"/>
    </source>
</evidence>
<dbReference type="RefSeq" id="WP_110935900.1">
    <property type="nucleotide sequence ID" value="NZ_KZ614146.1"/>
</dbReference>
<gene>
    <name evidence="1" type="ORF">CR203_15160</name>
</gene>
<dbReference type="Proteomes" id="UP000281498">
    <property type="component" value="Unassembled WGS sequence"/>
</dbReference>
<organism evidence="1 2">
    <name type="scientific">Salipaludibacillus neizhouensis</name>
    <dbReference type="NCBI Taxonomy" id="885475"/>
    <lineage>
        <taxon>Bacteria</taxon>
        <taxon>Bacillati</taxon>
        <taxon>Bacillota</taxon>
        <taxon>Bacilli</taxon>
        <taxon>Bacillales</taxon>
        <taxon>Bacillaceae</taxon>
    </lineage>
</organism>
<dbReference type="Gene3D" id="3.40.50.300">
    <property type="entry name" value="P-loop containing nucleotide triphosphate hydrolases"/>
    <property type="match status" value="1"/>
</dbReference>